<feature type="region of interest" description="Disordered" evidence="4">
    <location>
        <begin position="661"/>
        <end position="743"/>
    </location>
</feature>
<organism evidence="5 6">
    <name type="scientific">Tilletiaria anomala (strain ATCC 24038 / CBS 436.72 / UBC 951)</name>
    <dbReference type="NCBI Taxonomy" id="1037660"/>
    <lineage>
        <taxon>Eukaryota</taxon>
        <taxon>Fungi</taxon>
        <taxon>Dikarya</taxon>
        <taxon>Basidiomycota</taxon>
        <taxon>Ustilaginomycotina</taxon>
        <taxon>Exobasidiomycetes</taxon>
        <taxon>Georgefischeriales</taxon>
        <taxon>Tilletiariaceae</taxon>
        <taxon>Tilletiaria</taxon>
    </lineage>
</organism>
<gene>
    <name evidence="5" type="ORF">K437DRAFT_43434</name>
</gene>
<keyword evidence="6" id="KW-1185">Reference proteome</keyword>
<dbReference type="GeneID" id="25267476"/>
<dbReference type="InterPro" id="IPR019148">
    <property type="entry name" value="Nuclear_protein_DGCR14_ESS-2"/>
</dbReference>
<dbReference type="HOGENOM" id="CLU_373921_0_0_1"/>
<accession>A0A066VF32</accession>
<dbReference type="GO" id="GO:0071013">
    <property type="term" value="C:catalytic step 2 spliceosome"/>
    <property type="evidence" value="ECO:0007669"/>
    <property type="project" value="TreeGrafter"/>
</dbReference>
<dbReference type="InParanoid" id="A0A066VF32"/>
<feature type="region of interest" description="Disordered" evidence="4">
    <location>
        <begin position="237"/>
        <end position="259"/>
    </location>
</feature>
<evidence type="ECO:0008006" key="7">
    <source>
        <dbReference type="Google" id="ProtNLM"/>
    </source>
</evidence>
<evidence type="ECO:0000256" key="2">
    <source>
        <dbReference type="ARBA" id="ARBA00009072"/>
    </source>
</evidence>
<feature type="compositionally biased region" description="Low complexity" evidence="4">
    <location>
        <begin position="495"/>
        <end position="506"/>
    </location>
</feature>
<comment type="caution">
    <text evidence="5">The sequence shown here is derived from an EMBL/GenBank/DDBJ whole genome shotgun (WGS) entry which is preliminary data.</text>
</comment>
<dbReference type="PANTHER" id="PTHR12940:SF0">
    <property type="entry name" value="SPLICING FACTOR ESS-2 HOMOLOG"/>
    <property type="match status" value="1"/>
</dbReference>
<reference evidence="5 6" key="1">
    <citation type="submission" date="2014-05" db="EMBL/GenBank/DDBJ databases">
        <title>Draft genome sequence of a rare smut relative, Tilletiaria anomala UBC 951.</title>
        <authorList>
            <consortium name="DOE Joint Genome Institute"/>
            <person name="Toome M."/>
            <person name="Kuo A."/>
            <person name="Henrissat B."/>
            <person name="Lipzen A."/>
            <person name="Tritt A."/>
            <person name="Yoshinaga Y."/>
            <person name="Zane M."/>
            <person name="Barry K."/>
            <person name="Grigoriev I.V."/>
            <person name="Spatafora J.W."/>
            <person name="Aimea M.C."/>
        </authorList>
    </citation>
    <scope>NUCLEOTIDE SEQUENCE [LARGE SCALE GENOMIC DNA]</scope>
    <source>
        <strain evidence="5 6">UBC 951</strain>
    </source>
</reference>
<sequence>MSNSTASSSSQALVATSSTVSARTALVRTSTKEGTSSTPLIPVGPRLEPHPPAPPPQPLPPKATHSHRGARILSEESYTSALSSIIQRDFFPDLARLCAENEYLDALDDPDADEQRVRRAVRRLVRLEEGLGVIPPTPRRNTASSVKRAKGNERAEVDTPFLYTATRGWDEDAQTPRIGRRAAESTPGATPFAGSGACGEWESTPTHVPEFSGGNGGIAMPGTSAVWTGQEAADLYNESDDEEPLGGESMSAVPPSEIHTHSLSSFERNYTSVDNASFGSLLAKVNAERRQKYAWAFVEENRARIKWNEAREEEHRTAQTGARLAIEEGRVPETKLVTGVQGKLAIEGATASPPQGDGTVIKLEAEQPLDDRQHPAPSAVTSSGRSHTKAGWSFTARNSFMFPPDADRSTLVHRSSSLEHAPAGTGTRTRGAYASGFGGDQSELGRVKPSINLVNLRLPQATSGCFGDEIASSSAGGQTPRLSVLNAAIEGQRQSSSSSSFSASSALGGGGSGSADDGGHAAACRLTVNGHRFVSPLPSPRPGDFGAERMRQLMTWGTIVRTPVVLREGRSDAGVGAGEAGRSHTPRDGGVGGFAMPPTPRREELARQLAAVRGAASSPLTLASAASAAGKRAERTSGHGKASATAAGLSPAAQRLLERTAAAGVTPRRTSQPMGLRSDLGTRLIGRKRVGHGQGQRQRHSVTGSSRPDEGEDEDDQLARLKRRRWTPTPSPSPAPSRGPAQV</sequence>
<feature type="region of interest" description="Disordered" evidence="4">
    <location>
        <begin position="367"/>
        <end position="387"/>
    </location>
</feature>
<feature type="compositionally biased region" description="Low complexity" evidence="4">
    <location>
        <begin position="1"/>
        <end position="25"/>
    </location>
</feature>
<evidence type="ECO:0000313" key="5">
    <source>
        <dbReference type="EMBL" id="KDN37210.1"/>
    </source>
</evidence>
<feature type="compositionally biased region" description="Polar residues" evidence="4">
    <location>
        <begin position="27"/>
        <end position="39"/>
    </location>
</feature>
<dbReference type="OrthoDB" id="19679at2759"/>
<comment type="subcellular location">
    <subcellularLocation>
        <location evidence="1">Nucleus</location>
    </subcellularLocation>
</comment>
<dbReference type="STRING" id="1037660.A0A066VF32"/>
<evidence type="ECO:0000256" key="3">
    <source>
        <dbReference type="ARBA" id="ARBA00023242"/>
    </source>
</evidence>
<dbReference type="PANTHER" id="PTHR12940">
    <property type="entry name" value="ES-2 PROTEIN - RELATED"/>
    <property type="match status" value="1"/>
</dbReference>
<dbReference type="AlphaFoldDB" id="A0A066VF32"/>
<dbReference type="Proteomes" id="UP000027361">
    <property type="component" value="Unassembled WGS sequence"/>
</dbReference>
<feature type="region of interest" description="Disordered" evidence="4">
    <location>
        <begin position="493"/>
        <end position="518"/>
    </location>
</feature>
<feature type="compositionally biased region" description="Pro residues" evidence="4">
    <location>
        <begin position="50"/>
        <end position="61"/>
    </location>
</feature>
<comment type="similarity">
    <text evidence="2">Belongs to the ESS2 family.</text>
</comment>
<keyword evidence="3" id="KW-0539">Nucleus</keyword>
<feature type="region of interest" description="Disordered" evidence="4">
    <location>
        <begin position="181"/>
        <end position="223"/>
    </location>
</feature>
<dbReference type="Pfam" id="PF09751">
    <property type="entry name" value="Es2"/>
    <property type="match status" value="1"/>
</dbReference>
<name>A0A066VF32_TILAU</name>
<dbReference type="OMA" id="DAFQRNY"/>
<proteinExistence type="inferred from homology"/>
<feature type="region of interest" description="Disordered" evidence="4">
    <location>
        <begin position="1"/>
        <end position="69"/>
    </location>
</feature>
<protein>
    <recommendedName>
        <fullName evidence="7">Nuclear protein DGCR14</fullName>
    </recommendedName>
</protein>
<evidence type="ECO:0000313" key="6">
    <source>
        <dbReference type="Proteomes" id="UP000027361"/>
    </source>
</evidence>
<feature type="region of interest" description="Disordered" evidence="4">
    <location>
        <begin position="626"/>
        <end position="649"/>
    </location>
</feature>
<feature type="region of interest" description="Disordered" evidence="4">
    <location>
        <begin position="572"/>
        <end position="602"/>
    </location>
</feature>
<dbReference type="EMBL" id="JMSN01000147">
    <property type="protein sequence ID" value="KDN37210.1"/>
    <property type="molecule type" value="Genomic_DNA"/>
</dbReference>
<evidence type="ECO:0000256" key="4">
    <source>
        <dbReference type="SAM" id="MobiDB-lite"/>
    </source>
</evidence>
<evidence type="ECO:0000256" key="1">
    <source>
        <dbReference type="ARBA" id="ARBA00004123"/>
    </source>
</evidence>
<dbReference type="RefSeq" id="XP_013240275.1">
    <property type="nucleotide sequence ID" value="XM_013384821.1"/>
</dbReference>